<keyword evidence="2" id="KW-1185">Reference proteome</keyword>
<protein>
    <submittedName>
        <fullName evidence="1">Uncharacterized protein</fullName>
    </submittedName>
</protein>
<dbReference type="Proteomes" id="UP000793456">
    <property type="component" value="Chromosome XIII"/>
</dbReference>
<evidence type="ECO:0000313" key="2">
    <source>
        <dbReference type="Proteomes" id="UP000793456"/>
    </source>
</evidence>
<gene>
    <name evidence="1" type="ORF">E3U43_018923</name>
</gene>
<sequence length="884" mass="96763">MEIQSGNGEEVAGAVLATSGFVSRSPRGSQVEASDNPAHREDLQAAKRIERFDIPLDSLKRMFEKPAGANTEVTSVHTSPSKRVLSSRFTQADPSTDPNMATDTALTAGSAGRSRAGLPEDWAPSEDQETEPVSVKERLAMYQAAVTKKDTSSSSSAAMMDESEACSLPGGLASVKRQFENQEFASASSQSTVTQYHYEQRSVQEMSSSSEVTVRSSARGEVVPTTVFHNQEVIHDERVQHNNVAASYGNHYNETVMLVGGEDLPKVSTQALKQQYEKTIEEAAPAKEIKKTRVPESELCRVCRKRVYPMESLIADKQNFHKSCFRCEHCRGKLSLGNYASLHGRMYCKPHYKQLFKSKGNYDEGFGQKPHKELWNNKNPENSAEKTRVKSPSPERKPMDSRSTAQSTLVTQHNDINKSVEENKKSKIAVVWPPQSDSPKKSFTVEEELKLVKPSWPPKEDSVQENEHLNQPMKPSLNETDTPAAKVQNGPQENDKVQENACLTENESKPEETPAESEAPASPVAVAEEPASETHTQESKESNSGSEAVAQESAEMESEVHPAEGEKEQSEGNGGGAVESMKEAEKVEEKAEEKVEEKGKETAEEVKVNGHDGKTESAAGEEGSQEEGDKGNNDSINNVEAVKVTLIDEEATAGQPLNPNSNNNNNNNNGQTLRDNEILFQGLTEEEEGEKNQSLFLTDTTRATDFFQSDRCEESKWMPSEVLQLAQREDAFVPAGAKCTEAADCYSDTDFFTETAEGAFAFKNEATEPKISTSSFLEDIFAGLSTSSSSLLSDFKSDIFSQSAGETPRVSALDDLLDFGMEARGSADKATGEGGSGDSFAANYNAGKYSASLWADDDDALTVEEQIKRNRYYDDDDDDDGDNS</sequence>
<organism evidence="1 2">
    <name type="scientific">Larimichthys crocea</name>
    <name type="common">Large yellow croaker</name>
    <name type="synonym">Pseudosciaena crocea</name>
    <dbReference type="NCBI Taxonomy" id="215358"/>
    <lineage>
        <taxon>Eukaryota</taxon>
        <taxon>Metazoa</taxon>
        <taxon>Chordata</taxon>
        <taxon>Craniata</taxon>
        <taxon>Vertebrata</taxon>
        <taxon>Euteleostomi</taxon>
        <taxon>Actinopterygii</taxon>
        <taxon>Neopterygii</taxon>
        <taxon>Teleostei</taxon>
        <taxon>Neoteleostei</taxon>
        <taxon>Acanthomorphata</taxon>
        <taxon>Eupercaria</taxon>
        <taxon>Sciaenidae</taxon>
        <taxon>Larimichthys</taxon>
    </lineage>
</organism>
<comment type="caution">
    <text evidence="1">The sequence shown here is derived from an EMBL/GenBank/DDBJ whole genome shotgun (WGS) entry which is preliminary data.</text>
</comment>
<dbReference type="EMBL" id="CM011686">
    <property type="protein sequence ID" value="TMS11532.1"/>
    <property type="molecule type" value="Genomic_DNA"/>
</dbReference>
<accession>A0ACD3QWJ7</accession>
<evidence type="ECO:0000313" key="1">
    <source>
        <dbReference type="EMBL" id="TMS11532.1"/>
    </source>
</evidence>
<proteinExistence type="predicted"/>
<reference evidence="1" key="1">
    <citation type="submission" date="2018-11" db="EMBL/GenBank/DDBJ databases">
        <title>The sequence and de novo assembly of Larimichthys crocea genome using PacBio and Hi-C technologies.</title>
        <authorList>
            <person name="Xu P."/>
            <person name="Chen B."/>
            <person name="Zhou Z."/>
            <person name="Ke Q."/>
            <person name="Wu Y."/>
            <person name="Bai H."/>
            <person name="Pu F."/>
        </authorList>
    </citation>
    <scope>NUCLEOTIDE SEQUENCE</scope>
    <source>
        <tissue evidence="1">Muscle</tissue>
    </source>
</reference>
<name>A0ACD3QWJ7_LARCR</name>